<name>A0A0J9XII7_GEOCN</name>
<dbReference type="GO" id="GO:0005737">
    <property type="term" value="C:cytoplasm"/>
    <property type="evidence" value="ECO:0007669"/>
    <property type="project" value="TreeGrafter"/>
</dbReference>
<dbReference type="CDD" id="cd00144">
    <property type="entry name" value="MPP_PPP_family"/>
    <property type="match status" value="1"/>
</dbReference>
<evidence type="ECO:0000256" key="1">
    <source>
        <dbReference type="SAM" id="MobiDB-lite"/>
    </source>
</evidence>
<organism evidence="3 4">
    <name type="scientific">Geotrichum candidum</name>
    <name type="common">Oospora lactis</name>
    <name type="synonym">Dipodascus geotrichum</name>
    <dbReference type="NCBI Taxonomy" id="1173061"/>
    <lineage>
        <taxon>Eukaryota</taxon>
        <taxon>Fungi</taxon>
        <taxon>Dikarya</taxon>
        <taxon>Ascomycota</taxon>
        <taxon>Saccharomycotina</taxon>
        <taxon>Dipodascomycetes</taxon>
        <taxon>Dipodascales</taxon>
        <taxon>Dipodascaceae</taxon>
        <taxon>Geotrichum</taxon>
    </lineage>
</organism>
<dbReference type="PANTHER" id="PTHR42850:SF4">
    <property type="entry name" value="ZINC-DEPENDENT ENDOPOLYPHOSPHATASE"/>
    <property type="match status" value="1"/>
</dbReference>
<feature type="domain" description="Calcineurin-like phosphoesterase" evidence="2">
    <location>
        <begin position="59"/>
        <end position="139"/>
    </location>
</feature>
<dbReference type="InterPro" id="IPR050126">
    <property type="entry name" value="Ap4A_hydrolase"/>
</dbReference>
<dbReference type="STRING" id="1173061.A0A0J9XII7"/>
<sequence>MPSWKSRITGMLVLLVLVIPYVTYLALYEENYLLPTVPDLTRVQSLSPQDAPNYATGQRLIIVGDVHGKFHELRKLVTQVSFDPTRDRLVLLGDMISKGPHSLQVLDYAMSVKALCVRGNHANAVLKYYAKLHGLPAPKIKPPQSGQSDNTDNSKETVLSNDDANEDAIDDTNDEPLATIQNKANDRLISRLLEPRHVEYIGTCPAIMDLGAVGFNGTDAVAVHGGLQWNITSLEDQDPQVVFTIRSYAPPDYSQPLESASGKSWSIVWNQKQREKPLDDRLTVFYGHHSSNGLQMRDYSAGIDTGCYGGGRLTAIVIAQAESGELTHTLETVPCT</sequence>
<dbReference type="AlphaFoldDB" id="A0A0J9XII7"/>
<evidence type="ECO:0000313" key="4">
    <source>
        <dbReference type="Proteomes" id="UP000242525"/>
    </source>
</evidence>
<dbReference type="GO" id="GO:0006798">
    <property type="term" value="P:polyphosphate catabolic process"/>
    <property type="evidence" value="ECO:0007669"/>
    <property type="project" value="TreeGrafter"/>
</dbReference>
<dbReference type="PRINTS" id="PR00114">
    <property type="entry name" value="STPHPHTASE"/>
</dbReference>
<evidence type="ECO:0000313" key="3">
    <source>
        <dbReference type="EMBL" id="CDO57139.1"/>
    </source>
</evidence>
<reference evidence="3" key="1">
    <citation type="submission" date="2014-03" db="EMBL/GenBank/DDBJ databases">
        <authorList>
            <person name="Casaregola S."/>
        </authorList>
    </citation>
    <scope>NUCLEOTIDE SEQUENCE [LARGE SCALE GENOMIC DNA]</scope>
    <source>
        <strain evidence="3">CLIB 918</strain>
    </source>
</reference>
<dbReference type="InterPro" id="IPR006186">
    <property type="entry name" value="Ser/Thr-sp_prot-phosphatase"/>
</dbReference>
<dbReference type="InterPro" id="IPR004843">
    <property type="entry name" value="Calcineurin-like_PHP"/>
</dbReference>
<dbReference type="Proteomes" id="UP000242525">
    <property type="component" value="Unassembled WGS sequence"/>
</dbReference>
<dbReference type="SUPFAM" id="SSF56300">
    <property type="entry name" value="Metallo-dependent phosphatases"/>
    <property type="match status" value="1"/>
</dbReference>
<feature type="compositionally biased region" description="Acidic residues" evidence="1">
    <location>
        <begin position="163"/>
        <end position="174"/>
    </location>
</feature>
<dbReference type="OrthoDB" id="10267127at2759"/>
<feature type="region of interest" description="Disordered" evidence="1">
    <location>
        <begin position="139"/>
        <end position="177"/>
    </location>
</feature>
<evidence type="ECO:0000259" key="2">
    <source>
        <dbReference type="Pfam" id="PF00149"/>
    </source>
</evidence>
<keyword evidence="4" id="KW-1185">Reference proteome</keyword>
<gene>
    <name evidence="3" type="ORF">BN980_GECA19s00351g</name>
</gene>
<dbReference type="EMBL" id="CCBN010000019">
    <property type="protein sequence ID" value="CDO57139.1"/>
    <property type="molecule type" value="Genomic_DNA"/>
</dbReference>
<dbReference type="PANTHER" id="PTHR42850">
    <property type="entry name" value="METALLOPHOSPHOESTERASE"/>
    <property type="match status" value="1"/>
</dbReference>
<dbReference type="GO" id="GO:0000298">
    <property type="term" value="F:endopolyphosphatase activity"/>
    <property type="evidence" value="ECO:0007669"/>
    <property type="project" value="TreeGrafter"/>
</dbReference>
<dbReference type="Gene3D" id="3.60.21.10">
    <property type="match status" value="1"/>
</dbReference>
<comment type="caution">
    <text evidence="3">The sequence shown here is derived from an EMBL/GenBank/DDBJ whole genome shotgun (WGS) entry which is preliminary data.</text>
</comment>
<accession>A0A0J9XII7</accession>
<feature type="compositionally biased region" description="Polar residues" evidence="1">
    <location>
        <begin position="144"/>
        <end position="162"/>
    </location>
</feature>
<dbReference type="GO" id="GO:0016791">
    <property type="term" value="F:phosphatase activity"/>
    <property type="evidence" value="ECO:0007669"/>
    <property type="project" value="TreeGrafter"/>
</dbReference>
<dbReference type="InterPro" id="IPR029052">
    <property type="entry name" value="Metallo-depent_PP-like"/>
</dbReference>
<proteinExistence type="predicted"/>
<protein>
    <recommendedName>
        <fullName evidence="2">Calcineurin-like phosphoesterase domain-containing protein</fullName>
    </recommendedName>
</protein>
<dbReference type="Pfam" id="PF00149">
    <property type="entry name" value="Metallophos"/>
    <property type="match status" value="1"/>
</dbReference>